<protein>
    <recommendedName>
        <fullName evidence="4">PepSY-associated TM region</fullName>
    </recommendedName>
</protein>
<keyword evidence="3" id="KW-1185">Reference proteome</keyword>
<evidence type="ECO:0000313" key="2">
    <source>
        <dbReference type="EMBL" id="SFD12596.1"/>
    </source>
</evidence>
<dbReference type="InterPro" id="IPR032307">
    <property type="entry name" value="PepSY_TM-like_2"/>
</dbReference>
<dbReference type="Pfam" id="PF16357">
    <property type="entry name" value="PepSY_TM_like_2"/>
    <property type="match status" value="1"/>
</dbReference>
<feature type="transmembrane region" description="Helical" evidence="1">
    <location>
        <begin position="20"/>
        <end position="42"/>
    </location>
</feature>
<accession>A0A1I1PRX1</accession>
<evidence type="ECO:0000313" key="3">
    <source>
        <dbReference type="Proteomes" id="UP000198862"/>
    </source>
</evidence>
<dbReference type="EMBL" id="FOLO01000034">
    <property type="protein sequence ID" value="SFD12596.1"/>
    <property type="molecule type" value="Genomic_DNA"/>
</dbReference>
<dbReference type="PANTHER" id="PTHR40115:SF1">
    <property type="entry name" value="INNER MEMBRANE PROTEIN WITH PEPSY TM HELIX"/>
    <property type="match status" value="1"/>
</dbReference>
<dbReference type="STRING" id="1123010.SAMN02745724_03571"/>
<gene>
    <name evidence="2" type="ORF">SAMN02745724_03571</name>
</gene>
<dbReference type="AlphaFoldDB" id="A0A1I1PRX1"/>
<dbReference type="RefSeq" id="WP_091987558.1">
    <property type="nucleotide sequence ID" value="NZ_FOLO01000034.1"/>
</dbReference>
<feature type="transmembrane region" description="Helical" evidence="1">
    <location>
        <begin position="183"/>
        <end position="200"/>
    </location>
</feature>
<name>A0A1I1PRX1_9GAMM</name>
<sequence>MNATSKKRINKKSLSLARTIHIYVSMALFLFMLFFAITGITLNHPQWFDNQIDNVQFIEQPIPDYLLPSKPQDTNWQQATGHWLKSQWHIEFEQIEFSEDEVIIVHKGPGTYQNITLDLLDNIAIIESKNYGVISILNDLHKGRNTGLAWRLILDISSGLIILFSLTGAYLLLPQTRKLKKSILYMALVSSGCIVVYITLVP</sequence>
<evidence type="ECO:0000256" key="1">
    <source>
        <dbReference type="SAM" id="Phobius"/>
    </source>
</evidence>
<keyword evidence="1" id="KW-1133">Transmembrane helix</keyword>
<dbReference type="Proteomes" id="UP000198862">
    <property type="component" value="Unassembled WGS sequence"/>
</dbReference>
<evidence type="ECO:0008006" key="4">
    <source>
        <dbReference type="Google" id="ProtNLM"/>
    </source>
</evidence>
<keyword evidence="1" id="KW-0472">Membrane</keyword>
<feature type="transmembrane region" description="Helical" evidence="1">
    <location>
        <begin position="148"/>
        <end position="171"/>
    </location>
</feature>
<reference evidence="2 3" key="1">
    <citation type="submission" date="2016-10" db="EMBL/GenBank/DDBJ databases">
        <authorList>
            <person name="de Groot N.N."/>
        </authorList>
    </citation>
    <scope>NUCLEOTIDE SEQUENCE [LARGE SCALE GENOMIC DNA]</scope>
    <source>
        <strain evidence="2 3">DSM 6059</strain>
    </source>
</reference>
<dbReference type="PANTHER" id="PTHR40115">
    <property type="entry name" value="INNER MEMBRANE PROTEIN WITH PEPSY TM HELIX"/>
    <property type="match status" value="1"/>
</dbReference>
<organism evidence="2 3">
    <name type="scientific">Pseudoalteromonas denitrificans DSM 6059</name>
    <dbReference type="NCBI Taxonomy" id="1123010"/>
    <lineage>
        <taxon>Bacteria</taxon>
        <taxon>Pseudomonadati</taxon>
        <taxon>Pseudomonadota</taxon>
        <taxon>Gammaproteobacteria</taxon>
        <taxon>Alteromonadales</taxon>
        <taxon>Pseudoalteromonadaceae</taxon>
        <taxon>Pseudoalteromonas</taxon>
    </lineage>
</organism>
<dbReference type="OrthoDB" id="27171at2"/>
<keyword evidence="1" id="KW-0812">Transmembrane</keyword>
<proteinExistence type="predicted"/>